<dbReference type="RefSeq" id="WP_253445092.1">
    <property type="nucleotide sequence ID" value="NZ_JALJYF010000001.1"/>
</dbReference>
<name>A0ABT1G8E4_9GAMM</name>
<dbReference type="EMBL" id="JALJYF010000001">
    <property type="protein sequence ID" value="MCP1726578.1"/>
    <property type="molecule type" value="Genomic_DNA"/>
</dbReference>
<protein>
    <submittedName>
        <fullName evidence="2">Rhodanese-related sulfurtransferase</fullName>
    </submittedName>
</protein>
<evidence type="ECO:0000313" key="2">
    <source>
        <dbReference type="EMBL" id="MCP1726578.1"/>
    </source>
</evidence>
<organism evidence="2 3">
    <name type="scientific">Natronospira proteinivora</name>
    <dbReference type="NCBI Taxonomy" id="1807133"/>
    <lineage>
        <taxon>Bacteria</taxon>
        <taxon>Pseudomonadati</taxon>
        <taxon>Pseudomonadota</taxon>
        <taxon>Gammaproteobacteria</taxon>
        <taxon>Natronospirales</taxon>
        <taxon>Natronospiraceae</taxon>
        <taxon>Natronospira</taxon>
    </lineage>
</organism>
<dbReference type="PANTHER" id="PTHR43031">
    <property type="entry name" value="FAD-DEPENDENT OXIDOREDUCTASE"/>
    <property type="match status" value="1"/>
</dbReference>
<dbReference type="PANTHER" id="PTHR43031:SF1">
    <property type="entry name" value="PYRIDINE NUCLEOTIDE-DISULPHIDE OXIDOREDUCTASE"/>
    <property type="match status" value="1"/>
</dbReference>
<dbReference type="SMART" id="SM00450">
    <property type="entry name" value="RHOD"/>
    <property type="match status" value="1"/>
</dbReference>
<gene>
    <name evidence="2" type="ORF">J2T60_000543</name>
</gene>
<sequence length="134" mass="15371">MSLNTYDFDLARRFFEDRIAFTTGTHELSLLLDGEADSDSYQVLDVRFPEDYAKGHVPSAINLPMPKWENKRHIEKHLKKDATLYLYCYTATCHLAAQAALKLISLGYRVVEVEGGWEDWVEHGFSVETKVVES</sequence>
<proteinExistence type="predicted"/>
<feature type="domain" description="Rhodanese" evidence="1">
    <location>
        <begin position="37"/>
        <end position="129"/>
    </location>
</feature>
<evidence type="ECO:0000313" key="3">
    <source>
        <dbReference type="Proteomes" id="UP001523550"/>
    </source>
</evidence>
<accession>A0ABT1G8E4</accession>
<dbReference type="Gene3D" id="3.40.250.10">
    <property type="entry name" value="Rhodanese-like domain"/>
    <property type="match status" value="1"/>
</dbReference>
<dbReference type="Pfam" id="PF00581">
    <property type="entry name" value="Rhodanese"/>
    <property type="match status" value="1"/>
</dbReference>
<dbReference type="Proteomes" id="UP001523550">
    <property type="component" value="Unassembled WGS sequence"/>
</dbReference>
<keyword evidence="3" id="KW-1185">Reference proteome</keyword>
<dbReference type="InterPro" id="IPR001763">
    <property type="entry name" value="Rhodanese-like_dom"/>
</dbReference>
<comment type="caution">
    <text evidence="2">The sequence shown here is derived from an EMBL/GenBank/DDBJ whole genome shotgun (WGS) entry which is preliminary data.</text>
</comment>
<dbReference type="InterPro" id="IPR050229">
    <property type="entry name" value="GlpE_sulfurtransferase"/>
</dbReference>
<dbReference type="InterPro" id="IPR036873">
    <property type="entry name" value="Rhodanese-like_dom_sf"/>
</dbReference>
<dbReference type="SUPFAM" id="SSF52821">
    <property type="entry name" value="Rhodanese/Cell cycle control phosphatase"/>
    <property type="match status" value="1"/>
</dbReference>
<evidence type="ECO:0000259" key="1">
    <source>
        <dbReference type="PROSITE" id="PS50206"/>
    </source>
</evidence>
<dbReference type="PROSITE" id="PS50206">
    <property type="entry name" value="RHODANESE_3"/>
    <property type="match status" value="1"/>
</dbReference>
<reference evidence="2 3" key="1">
    <citation type="submission" date="2022-03" db="EMBL/GenBank/DDBJ databases">
        <title>Genomic Encyclopedia of Type Strains, Phase III (KMG-III): the genomes of soil and plant-associated and newly described type strains.</title>
        <authorList>
            <person name="Whitman W."/>
        </authorList>
    </citation>
    <scope>NUCLEOTIDE SEQUENCE [LARGE SCALE GENOMIC DNA]</scope>
    <source>
        <strain evidence="2 3">BSker1</strain>
    </source>
</reference>